<comment type="caution">
    <text evidence="5">The sequence shown here is derived from an EMBL/GenBank/DDBJ whole genome shotgun (WGS) entry which is preliminary data.</text>
</comment>
<keyword evidence="1" id="KW-0805">Transcription regulation</keyword>
<evidence type="ECO:0000256" key="3">
    <source>
        <dbReference type="ARBA" id="ARBA00023163"/>
    </source>
</evidence>
<name>A0A2S6HAR4_9FIRM</name>
<evidence type="ECO:0000256" key="1">
    <source>
        <dbReference type="ARBA" id="ARBA00023015"/>
    </source>
</evidence>
<dbReference type="Gene3D" id="1.10.10.10">
    <property type="entry name" value="Winged helix-like DNA-binding domain superfamily/Winged helix DNA-binding domain"/>
    <property type="match status" value="1"/>
</dbReference>
<dbReference type="SUPFAM" id="SSF46785">
    <property type="entry name" value="Winged helix' DNA-binding domain"/>
    <property type="match status" value="1"/>
</dbReference>
<evidence type="ECO:0000313" key="5">
    <source>
        <dbReference type="EMBL" id="PPK74516.1"/>
    </source>
</evidence>
<dbReference type="EMBL" id="PTJA01000024">
    <property type="protein sequence ID" value="PPK74516.1"/>
    <property type="molecule type" value="Genomic_DNA"/>
</dbReference>
<evidence type="ECO:0000259" key="4">
    <source>
        <dbReference type="PROSITE" id="PS51118"/>
    </source>
</evidence>
<reference evidence="5 6" key="1">
    <citation type="submission" date="2018-02" db="EMBL/GenBank/DDBJ databases">
        <title>Genomic Encyclopedia of Archaeal and Bacterial Type Strains, Phase II (KMG-II): from individual species to whole genera.</title>
        <authorList>
            <person name="Goeker M."/>
        </authorList>
    </citation>
    <scope>NUCLEOTIDE SEQUENCE [LARGE SCALE GENOMIC DNA]</scope>
    <source>
        <strain evidence="5 6">DSM 3808</strain>
    </source>
</reference>
<dbReference type="PROSITE" id="PS51118">
    <property type="entry name" value="HTH_HXLR"/>
    <property type="match status" value="1"/>
</dbReference>
<dbReference type="GO" id="GO:0003677">
    <property type="term" value="F:DNA binding"/>
    <property type="evidence" value="ECO:0007669"/>
    <property type="project" value="UniProtKB-KW"/>
</dbReference>
<dbReference type="AlphaFoldDB" id="A0A2S6HAR4"/>
<accession>A0A2S6HAR4</accession>
<proteinExistence type="predicted"/>
<organism evidence="5 6">
    <name type="scientific">Lacrimispora xylanisolvens</name>
    <dbReference type="NCBI Taxonomy" id="384636"/>
    <lineage>
        <taxon>Bacteria</taxon>
        <taxon>Bacillati</taxon>
        <taxon>Bacillota</taxon>
        <taxon>Clostridia</taxon>
        <taxon>Lachnospirales</taxon>
        <taxon>Lachnospiraceae</taxon>
        <taxon>Lacrimispora</taxon>
    </lineage>
</organism>
<dbReference type="InterPro" id="IPR036390">
    <property type="entry name" value="WH_DNA-bd_sf"/>
</dbReference>
<dbReference type="PANTHER" id="PTHR33204">
    <property type="entry name" value="TRANSCRIPTIONAL REGULATOR, MARR FAMILY"/>
    <property type="match status" value="1"/>
</dbReference>
<keyword evidence="6" id="KW-1185">Reference proteome</keyword>
<dbReference type="Proteomes" id="UP000237749">
    <property type="component" value="Unassembled WGS sequence"/>
</dbReference>
<dbReference type="InterPro" id="IPR036388">
    <property type="entry name" value="WH-like_DNA-bd_sf"/>
</dbReference>
<protein>
    <submittedName>
        <fullName evidence="5">HxlR family transcriptional regulator</fullName>
    </submittedName>
</protein>
<feature type="domain" description="HTH hxlR-type" evidence="4">
    <location>
        <begin position="1"/>
        <end position="102"/>
    </location>
</feature>
<keyword evidence="3" id="KW-0804">Transcription</keyword>
<dbReference type="InterPro" id="IPR002577">
    <property type="entry name" value="HTH_HxlR"/>
</dbReference>
<evidence type="ECO:0000256" key="2">
    <source>
        <dbReference type="ARBA" id="ARBA00023125"/>
    </source>
</evidence>
<gene>
    <name evidence="5" type="ORF">BXY41_1242</name>
</gene>
<evidence type="ECO:0000313" key="6">
    <source>
        <dbReference type="Proteomes" id="UP000237749"/>
    </source>
</evidence>
<dbReference type="Pfam" id="PF01638">
    <property type="entry name" value="HxlR"/>
    <property type="match status" value="1"/>
</dbReference>
<keyword evidence="2" id="KW-0238">DNA-binding</keyword>
<sequence>MYVKSILVRWNLPTISHGGNGSLLLGKEPLSLSQLEHGIKKITQKMLLEQLKELISFGIISKQTFAGYPLKVEYSLTDRGRELLQAITIMQKVGIELMLENGMKDVLIEKGFID</sequence>